<reference evidence="2 3" key="1">
    <citation type="submission" date="2017-09" db="EMBL/GenBank/DDBJ databases">
        <authorList>
            <person name="Ehlers B."/>
            <person name="Leendertz F.H."/>
        </authorList>
    </citation>
    <scope>NUCLEOTIDE SEQUENCE [LARGE SCALE GENOMIC DNA]</scope>
    <source>
        <strain evidence="2 3">DSM 27208</strain>
    </source>
</reference>
<evidence type="ECO:0000313" key="2">
    <source>
        <dbReference type="EMBL" id="SNZ16842.1"/>
    </source>
</evidence>
<keyword evidence="1" id="KW-0812">Transmembrane</keyword>
<proteinExistence type="predicted"/>
<feature type="transmembrane region" description="Helical" evidence="1">
    <location>
        <begin position="66"/>
        <end position="90"/>
    </location>
</feature>
<keyword evidence="1" id="KW-1133">Transmembrane helix</keyword>
<dbReference type="Proteomes" id="UP000219453">
    <property type="component" value="Unassembled WGS sequence"/>
</dbReference>
<sequence length="93" mass="9947">MSVDDAEWGTEQSRERSRLRILLDQYQALVYTFGATVVLATIGAVIDVAAGPMTDSTKLAHQISGLIGATAVVLGMCLLLIIALWSILVVTSR</sequence>
<name>A0A285P532_NATPI</name>
<feature type="transmembrane region" description="Helical" evidence="1">
    <location>
        <begin position="28"/>
        <end position="46"/>
    </location>
</feature>
<keyword evidence="3" id="KW-1185">Reference proteome</keyword>
<gene>
    <name evidence="2" type="ORF">SAMN06269185_2782</name>
</gene>
<organism evidence="2 3">
    <name type="scientific">Natronoarchaeum philippinense</name>
    <dbReference type="NCBI Taxonomy" id="558529"/>
    <lineage>
        <taxon>Archaea</taxon>
        <taxon>Methanobacteriati</taxon>
        <taxon>Methanobacteriota</taxon>
        <taxon>Stenosarchaea group</taxon>
        <taxon>Halobacteria</taxon>
        <taxon>Halobacteriales</taxon>
        <taxon>Natronoarchaeaceae</taxon>
    </lineage>
</organism>
<dbReference type="EMBL" id="OBEJ01000004">
    <property type="protein sequence ID" value="SNZ16842.1"/>
    <property type="molecule type" value="Genomic_DNA"/>
</dbReference>
<keyword evidence="1" id="KW-0472">Membrane</keyword>
<dbReference type="AlphaFoldDB" id="A0A285P532"/>
<dbReference type="RefSeq" id="WP_097009690.1">
    <property type="nucleotide sequence ID" value="NZ_OBEJ01000004.1"/>
</dbReference>
<evidence type="ECO:0000313" key="3">
    <source>
        <dbReference type="Proteomes" id="UP000219453"/>
    </source>
</evidence>
<dbReference type="OrthoDB" id="380376at2157"/>
<protein>
    <submittedName>
        <fullName evidence="2">Uncharacterized protein</fullName>
    </submittedName>
</protein>
<accession>A0A285P532</accession>
<evidence type="ECO:0000256" key="1">
    <source>
        <dbReference type="SAM" id="Phobius"/>
    </source>
</evidence>